<comment type="pathway">
    <text evidence="2 9">Amino-acid biosynthesis; L-tryptophan biosynthesis; L-tryptophan from chorismate: step 3/5.</text>
</comment>
<protein>
    <recommendedName>
        <fullName evidence="4 9">N-(5'-phosphoribosyl)anthranilate isomerase</fullName>
        <shortName evidence="9">PRAI</shortName>
        <ecNumber evidence="3 9">5.3.1.24</ecNumber>
    </recommendedName>
</protein>
<dbReference type="Proteomes" id="UP000027446">
    <property type="component" value="Unassembled WGS sequence"/>
</dbReference>
<dbReference type="AlphaFoldDB" id="A0A069E507"/>
<dbReference type="CDD" id="cd00405">
    <property type="entry name" value="PRAI"/>
    <property type="match status" value="1"/>
</dbReference>
<sequence length="209" mass="22106">MTRVKICGLKDPDLVRLCAAEGADWVGFVFVEASPRYVTPEAAETLLLGVGRSVPVALLADADDTLIDRVTATGIRVLQLHGRETPERVAEIRARTGCEVWKAFGVETAEDIAGAGAFAAADRLLIDAKPPKDADRTGGHGQAFDWSILNDWAAPKPWILAGGLTPENVAGAIAATGAPAVDVSSGVERLRGLKDKELVRAFLRAAKEV</sequence>
<dbReference type="PANTHER" id="PTHR42894">
    <property type="entry name" value="N-(5'-PHOSPHORIBOSYL)ANTHRANILATE ISOMERASE"/>
    <property type="match status" value="1"/>
</dbReference>
<dbReference type="eggNOG" id="COG0135">
    <property type="taxonomic scope" value="Bacteria"/>
</dbReference>
<dbReference type="GO" id="GO:0000162">
    <property type="term" value="P:L-tryptophan biosynthetic process"/>
    <property type="evidence" value="ECO:0007669"/>
    <property type="project" value="UniProtKB-UniRule"/>
</dbReference>
<dbReference type="InterPro" id="IPR013785">
    <property type="entry name" value="Aldolase_TIM"/>
</dbReference>
<comment type="catalytic activity">
    <reaction evidence="1 9">
        <text>N-(5-phospho-beta-D-ribosyl)anthranilate = 1-(2-carboxyphenylamino)-1-deoxy-D-ribulose 5-phosphate</text>
        <dbReference type="Rhea" id="RHEA:21540"/>
        <dbReference type="ChEBI" id="CHEBI:18277"/>
        <dbReference type="ChEBI" id="CHEBI:58613"/>
        <dbReference type="EC" id="5.3.1.24"/>
    </reaction>
</comment>
<dbReference type="EC" id="5.3.1.24" evidence="3 9"/>
<dbReference type="SUPFAM" id="SSF51366">
    <property type="entry name" value="Ribulose-phoshate binding barrel"/>
    <property type="match status" value="1"/>
</dbReference>
<evidence type="ECO:0000256" key="2">
    <source>
        <dbReference type="ARBA" id="ARBA00004664"/>
    </source>
</evidence>
<evidence type="ECO:0000313" key="11">
    <source>
        <dbReference type="EMBL" id="KCZ85054.1"/>
    </source>
</evidence>
<feature type="domain" description="N-(5'phosphoribosyl) anthranilate isomerase (PRAI)" evidence="10">
    <location>
        <begin position="4"/>
        <end position="204"/>
    </location>
</feature>
<dbReference type="InterPro" id="IPR001240">
    <property type="entry name" value="PRAI_dom"/>
</dbReference>
<gene>
    <name evidence="9" type="primary">trpF</name>
    <name evidence="11" type="ORF">HAD_05215</name>
</gene>
<reference evidence="11 12" key="1">
    <citation type="journal article" date="2014" name="Antonie Van Leeuwenhoek">
        <title>Hyphomonas beringensis sp. nov. and Hyphomonas chukchiensis sp. nov., isolated from surface seawater of the Bering Sea and Chukchi Sea.</title>
        <authorList>
            <person name="Li C."/>
            <person name="Lai Q."/>
            <person name="Li G."/>
            <person name="Dong C."/>
            <person name="Wang J."/>
            <person name="Liao Y."/>
            <person name="Shao Z."/>
        </authorList>
    </citation>
    <scope>NUCLEOTIDE SEQUENCE [LARGE SCALE GENOMIC DNA]</scope>
    <source>
        <strain evidence="11 12">MHS-3</strain>
    </source>
</reference>
<dbReference type="STRING" id="1280949.HAD_05215"/>
<dbReference type="RefSeq" id="WP_035569809.1">
    <property type="nucleotide sequence ID" value="NZ_ARYH01000001.1"/>
</dbReference>
<keyword evidence="5 9" id="KW-0028">Amino-acid biosynthesis</keyword>
<dbReference type="PANTHER" id="PTHR42894:SF1">
    <property type="entry name" value="N-(5'-PHOSPHORIBOSYL)ANTHRANILATE ISOMERASE"/>
    <property type="match status" value="1"/>
</dbReference>
<name>A0A069E507_9PROT</name>
<dbReference type="InterPro" id="IPR011060">
    <property type="entry name" value="RibuloseP-bd_barrel"/>
</dbReference>
<dbReference type="HAMAP" id="MF_00135">
    <property type="entry name" value="PRAI"/>
    <property type="match status" value="1"/>
</dbReference>
<evidence type="ECO:0000256" key="7">
    <source>
        <dbReference type="ARBA" id="ARBA00023141"/>
    </source>
</evidence>
<dbReference type="GO" id="GO:0004640">
    <property type="term" value="F:phosphoribosylanthranilate isomerase activity"/>
    <property type="evidence" value="ECO:0007669"/>
    <property type="project" value="UniProtKB-UniRule"/>
</dbReference>
<accession>A0A069E507</accession>
<evidence type="ECO:0000256" key="5">
    <source>
        <dbReference type="ARBA" id="ARBA00022605"/>
    </source>
</evidence>
<dbReference type="Gene3D" id="3.20.20.70">
    <property type="entry name" value="Aldolase class I"/>
    <property type="match status" value="1"/>
</dbReference>
<evidence type="ECO:0000256" key="6">
    <source>
        <dbReference type="ARBA" id="ARBA00022822"/>
    </source>
</evidence>
<dbReference type="NCBIfam" id="NF002295">
    <property type="entry name" value="PRK01222.1-1"/>
    <property type="match status" value="1"/>
</dbReference>
<keyword evidence="6 9" id="KW-0822">Tryptophan biosynthesis</keyword>
<dbReference type="InterPro" id="IPR044643">
    <property type="entry name" value="TrpF_fam"/>
</dbReference>
<dbReference type="PATRIC" id="fig|1280949.3.peg.1065"/>
<organism evidence="11 12">
    <name type="scientific">Hyphomonas adhaerens MHS-3</name>
    <dbReference type="NCBI Taxonomy" id="1280949"/>
    <lineage>
        <taxon>Bacteria</taxon>
        <taxon>Pseudomonadati</taxon>
        <taxon>Pseudomonadota</taxon>
        <taxon>Alphaproteobacteria</taxon>
        <taxon>Hyphomonadales</taxon>
        <taxon>Hyphomonadaceae</taxon>
        <taxon>Hyphomonas</taxon>
    </lineage>
</organism>
<evidence type="ECO:0000256" key="3">
    <source>
        <dbReference type="ARBA" id="ARBA00012572"/>
    </source>
</evidence>
<dbReference type="EMBL" id="ARYH01000001">
    <property type="protein sequence ID" value="KCZ85054.1"/>
    <property type="molecule type" value="Genomic_DNA"/>
</dbReference>
<evidence type="ECO:0000259" key="10">
    <source>
        <dbReference type="Pfam" id="PF00697"/>
    </source>
</evidence>
<keyword evidence="7 9" id="KW-0057">Aromatic amino acid biosynthesis</keyword>
<keyword evidence="8 9" id="KW-0413">Isomerase</keyword>
<dbReference type="UniPathway" id="UPA00035">
    <property type="reaction ID" value="UER00042"/>
</dbReference>
<evidence type="ECO:0000256" key="4">
    <source>
        <dbReference type="ARBA" id="ARBA00022272"/>
    </source>
</evidence>
<evidence type="ECO:0000256" key="1">
    <source>
        <dbReference type="ARBA" id="ARBA00001164"/>
    </source>
</evidence>
<keyword evidence="12" id="KW-1185">Reference proteome</keyword>
<dbReference type="Pfam" id="PF00697">
    <property type="entry name" value="PRAI"/>
    <property type="match status" value="1"/>
</dbReference>
<dbReference type="OrthoDB" id="9796196at2"/>
<proteinExistence type="inferred from homology"/>
<evidence type="ECO:0000256" key="9">
    <source>
        <dbReference type="HAMAP-Rule" id="MF_00135"/>
    </source>
</evidence>
<comment type="caution">
    <text evidence="11">The sequence shown here is derived from an EMBL/GenBank/DDBJ whole genome shotgun (WGS) entry which is preliminary data.</text>
</comment>
<comment type="similarity">
    <text evidence="9">Belongs to the TrpF family.</text>
</comment>
<evidence type="ECO:0000256" key="8">
    <source>
        <dbReference type="ARBA" id="ARBA00023235"/>
    </source>
</evidence>
<evidence type="ECO:0000313" key="12">
    <source>
        <dbReference type="Proteomes" id="UP000027446"/>
    </source>
</evidence>